<dbReference type="Proteomes" id="UP001165678">
    <property type="component" value="Unassembled WGS sequence"/>
</dbReference>
<keyword evidence="7" id="KW-1185">Reference proteome</keyword>
<name>A0AA42CXY7_9GAMM</name>
<feature type="transmembrane region" description="Helical" evidence="4">
    <location>
        <begin position="40"/>
        <end position="59"/>
    </location>
</feature>
<accession>A0AA42CXY7</accession>
<protein>
    <recommendedName>
        <fullName evidence="2">diguanylate cyclase</fullName>
        <ecNumber evidence="2">2.7.7.65</ecNumber>
    </recommendedName>
</protein>
<proteinExistence type="predicted"/>
<dbReference type="InterPro" id="IPR029787">
    <property type="entry name" value="Nucleotide_cyclase"/>
</dbReference>
<dbReference type="CDD" id="cd01949">
    <property type="entry name" value="GGDEF"/>
    <property type="match status" value="1"/>
</dbReference>
<feature type="domain" description="GGDEF" evidence="5">
    <location>
        <begin position="205"/>
        <end position="338"/>
    </location>
</feature>
<evidence type="ECO:0000313" key="7">
    <source>
        <dbReference type="Proteomes" id="UP001165678"/>
    </source>
</evidence>
<evidence type="ECO:0000259" key="5">
    <source>
        <dbReference type="PROSITE" id="PS50887"/>
    </source>
</evidence>
<dbReference type="SUPFAM" id="SSF55073">
    <property type="entry name" value="Nucleotide cyclase"/>
    <property type="match status" value="1"/>
</dbReference>
<keyword evidence="4" id="KW-1133">Transmembrane helix</keyword>
<reference evidence="6" key="1">
    <citation type="submission" date="2022-11" db="EMBL/GenBank/DDBJ databases">
        <title>Larsenimonas rhizosphaerae sp. nov., isolated from a tidal mudflat.</title>
        <authorList>
            <person name="Lee S.D."/>
            <person name="Kim I.S."/>
        </authorList>
    </citation>
    <scope>NUCLEOTIDE SEQUENCE</scope>
    <source>
        <strain evidence="6">GH2-1</strain>
    </source>
</reference>
<feature type="transmembrane region" description="Helical" evidence="4">
    <location>
        <begin position="139"/>
        <end position="160"/>
    </location>
</feature>
<dbReference type="InterPro" id="IPR050469">
    <property type="entry name" value="Diguanylate_Cyclase"/>
</dbReference>
<dbReference type="GO" id="GO:0052621">
    <property type="term" value="F:diguanylate cyclase activity"/>
    <property type="evidence" value="ECO:0007669"/>
    <property type="project" value="UniProtKB-EC"/>
</dbReference>
<dbReference type="EC" id="2.7.7.65" evidence="2"/>
<organism evidence="6 7">
    <name type="scientific">Larsenimonas rhizosphaerae</name>
    <dbReference type="NCBI Taxonomy" id="2944682"/>
    <lineage>
        <taxon>Bacteria</taxon>
        <taxon>Pseudomonadati</taxon>
        <taxon>Pseudomonadota</taxon>
        <taxon>Gammaproteobacteria</taxon>
        <taxon>Oceanospirillales</taxon>
        <taxon>Halomonadaceae</taxon>
        <taxon>Larsenimonas</taxon>
    </lineage>
</organism>
<evidence type="ECO:0000256" key="4">
    <source>
        <dbReference type="SAM" id="Phobius"/>
    </source>
</evidence>
<feature type="transmembrane region" description="Helical" evidence="4">
    <location>
        <begin position="71"/>
        <end position="88"/>
    </location>
</feature>
<comment type="caution">
    <text evidence="6">The sequence shown here is derived from an EMBL/GenBank/DDBJ whole genome shotgun (WGS) entry which is preliminary data.</text>
</comment>
<keyword evidence="4" id="KW-0472">Membrane</keyword>
<dbReference type="InterPro" id="IPR000160">
    <property type="entry name" value="GGDEF_dom"/>
</dbReference>
<dbReference type="Pfam" id="PF00990">
    <property type="entry name" value="GGDEF"/>
    <property type="match status" value="1"/>
</dbReference>
<feature type="transmembrane region" description="Helical" evidence="4">
    <location>
        <begin position="94"/>
        <end position="110"/>
    </location>
</feature>
<dbReference type="Gene3D" id="3.30.70.270">
    <property type="match status" value="1"/>
</dbReference>
<comment type="catalytic activity">
    <reaction evidence="3">
        <text>2 GTP = 3',3'-c-di-GMP + 2 diphosphate</text>
        <dbReference type="Rhea" id="RHEA:24898"/>
        <dbReference type="ChEBI" id="CHEBI:33019"/>
        <dbReference type="ChEBI" id="CHEBI:37565"/>
        <dbReference type="ChEBI" id="CHEBI:58805"/>
        <dbReference type="EC" id="2.7.7.65"/>
    </reaction>
</comment>
<evidence type="ECO:0000313" key="6">
    <source>
        <dbReference type="EMBL" id="MCX2524453.1"/>
    </source>
</evidence>
<dbReference type="InterPro" id="IPR048435">
    <property type="entry name" value="MASE6"/>
</dbReference>
<dbReference type="AlphaFoldDB" id="A0AA42CXY7"/>
<dbReference type="GO" id="GO:1902201">
    <property type="term" value="P:negative regulation of bacterial-type flagellum-dependent cell motility"/>
    <property type="evidence" value="ECO:0007669"/>
    <property type="project" value="TreeGrafter"/>
</dbReference>
<gene>
    <name evidence="6" type="ORF">OQ287_09380</name>
</gene>
<dbReference type="Pfam" id="PF20966">
    <property type="entry name" value="MASE6"/>
    <property type="match status" value="1"/>
</dbReference>
<dbReference type="NCBIfam" id="TIGR00254">
    <property type="entry name" value="GGDEF"/>
    <property type="match status" value="1"/>
</dbReference>
<feature type="transmembrane region" description="Helical" evidence="4">
    <location>
        <begin position="16"/>
        <end position="34"/>
    </location>
</feature>
<dbReference type="PANTHER" id="PTHR45138">
    <property type="entry name" value="REGULATORY COMPONENTS OF SENSORY TRANSDUCTION SYSTEM"/>
    <property type="match status" value="1"/>
</dbReference>
<dbReference type="EMBL" id="JAPIVE010000002">
    <property type="protein sequence ID" value="MCX2524453.1"/>
    <property type="molecule type" value="Genomic_DNA"/>
</dbReference>
<dbReference type="SMART" id="SM00267">
    <property type="entry name" value="GGDEF"/>
    <property type="match status" value="1"/>
</dbReference>
<feature type="transmembrane region" description="Helical" evidence="4">
    <location>
        <begin position="115"/>
        <end position="133"/>
    </location>
</feature>
<dbReference type="GO" id="GO:0043709">
    <property type="term" value="P:cell adhesion involved in single-species biofilm formation"/>
    <property type="evidence" value="ECO:0007669"/>
    <property type="project" value="TreeGrafter"/>
</dbReference>
<dbReference type="FunFam" id="3.30.70.270:FF:000001">
    <property type="entry name" value="Diguanylate cyclase domain protein"/>
    <property type="match status" value="1"/>
</dbReference>
<dbReference type="GO" id="GO:0005886">
    <property type="term" value="C:plasma membrane"/>
    <property type="evidence" value="ECO:0007669"/>
    <property type="project" value="TreeGrafter"/>
</dbReference>
<sequence length="360" mass="39902">MDKVRGLNDGIHQRHVIQGLLVITILIDVVAIFFHADRQLWQMVIINLVMLGYCLAFLACLRQTAHLHRWALGYVLLFVTVTLDAFYLTRFQTGGGVWIILFPLTSYLLLGKRTGALVTALSVTAGLGLFLWIDNSDYHYGSLANLTGSAAVSWALSHLYETRRVRTIDQLQHDAWHDPLTGLYNRRHLAQAFDRACDIHDASGSGFALLVMDIDHFKRINDRHGHDVGDQVLVTTASRIQEHLFDNDRAFRIGGEEFCLLLFDTHALNARQIAEAIRAHQASPCIMTGKGPLESTLSIGIAMWPDDGRALDDILRTADMRMYDAKQAGRNRVVDASGPALTSTYPSPVARGASRGGAAT</sequence>
<dbReference type="PANTHER" id="PTHR45138:SF9">
    <property type="entry name" value="DIGUANYLATE CYCLASE DGCM-RELATED"/>
    <property type="match status" value="1"/>
</dbReference>
<evidence type="ECO:0000256" key="1">
    <source>
        <dbReference type="ARBA" id="ARBA00001946"/>
    </source>
</evidence>
<dbReference type="InterPro" id="IPR043128">
    <property type="entry name" value="Rev_trsase/Diguanyl_cyclase"/>
</dbReference>
<dbReference type="PROSITE" id="PS50887">
    <property type="entry name" value="GGDEF"/>
    <property type="match status" value="1"/>
</dbReference>
<evidence type="ECO:0000256" key="3">
    <source>
        <dbReference type="ARBA" id="ARBA00034247"/>
    </source>
</evidence>
<comment type="cofactor">
    <cofactor evidence="1">
        <name>Mg(2+)</name>
        <dbReference type="ChEBI" id="CHEBI:18420"/>
    </cofactor>
</comment>
<evidence type="ECO:0000256" key="2">
    <source>
        <dbReference type="ARBA" id="ARBA00012528"/>
    </source>
</evidence>
<keyword evidence="4" id="KW-0812">Transmembrane</keyword>
<dbReference type="RefSeq" id="WP_250935500.1">
    <property type="nucleotide sequence ID" value="NZ_JAMLJK010000001.1"/>
</dbReference>